<dbReference type="EMBL" id="PIPO01000001">
    <property type="protein sequence ID" value="RUO34890.1"/>
    <property type="molecule type" value="Genomic_DNA"/>
</dbReference>
<sequence length="74" mass="8309">MKLKQIEKEALQLSAEERAQLVRHLIASLTPSQQNEAWSDVLATAQSRAHQIDSGEVETVAYSSVMEKARTMIR</sequence>
<comment type="caution">
    <text evidence="1">The sequence shown here is derived from an EMBL/GenBank/DDBJ whole genome shotgun (WGS) entry which is preliminary data.</text>
</comment>
<organism evidence="1 2">
    <name type="scientific">Aliidiomarina soli</name>
    <dbReference type="NCBI Taxonomy" id="1928574"/>
    <lineage>
        <taxon>Bacteria</taxon>
        <taxon>Pseudomonadati</taxon>
        <taxon>Pseudomonadota</taxon>
        <taxon>Gammaproteobacteria</taxon>
        <taxon>Alteromonadales</taxon>
        <taxon>Idiomarinaceae</taxon>
        <taxon>Aliidiomarina</taxon>
    </lineage>
</organism>
<proteinExistence type="predicted"/>
<keyword evidence="2" id="KW-1185">Reference proteome</keyword>
<protein>
    <submittedName>
        <fullName evidence="1">Addiction module antitoxin RelB</fullName>
    </submittedName>
</protein>
<reference evidence="1 2" key="1">
    <citation type="journal article" date="2011" name="Front. Microbiol.">
        <title>Genomic signatures of strain selection and enhancement in Bacillus atrophaeus var. globigii, a historical biowarfare simulant.</title>
        <authorList>
            <person name="Gibbons H.S."/>
            <person name="Broomall S.M."/>
            <person name="McNew L.A."/>
            <person name="Daligault H."/>
            <person name="Chapman C."/>
            <person name="Bruce D."/>
            <person name="Karavis M."/>
            <person name="Krepps M."/>
            <person name="McGregor P.A."/>
            <person name="Hong C."/>
            <person name="Park K.H."/>
            <person name="Akmal A."/>
            <person name="Feldman A."/>
            <person name="Lin J.S."/>
            <person name="Chang W.E."/>
            <person name="Higgs B.W."/>
            <person name="Demirev P."/>
            <person name="Lindquist J."/>
            <person name="Liem A."/>
            <person name="Fochler E."/>
            <person name="Read T.D."/>
            <person name="Tapia R."/>
            <person name="Johnson S."/>
            <person name="Bishop-Lilly K.A."/>
            <person name="Detter C."/>
            <person name="Han C."/>
            <person name="Sozhamannan S."/>
            <person name="Rosenzweig C.N."/>
            <person name="Skowronski E.W."/>
        </authorList>
    </citation>
    <scope>NUCLEOTIDE SEQUENCE [LARGE SCALE GENOMIC DNA]</scope>
    <source>
        <strain evidence="1 2">Y4G10-17</strain>
    </source>
</reference>
<dbReference type="Pfam" id="PF09720">
    <property type="entry name" value="Unstab_antitox"/>
    <property type="match status" value="1"/>
</dbReference>
<dbReference type="InterPro" id="IPR013406">
    <property type="entry name" value="CHP02574_addiction_mod"/>
</dbReference>
<evidence type="ECO:0000313" key="1">
    <source>
        <dbReference type="EMBL" id="RUO34890.1"/>
    </source>
</evidence>
<dbReference type="AlphaFoldDB" id="A0A432WM47"/>
<accession>A0A432WM47</accession>
<name>A0A432WM47_9GAMM</name>
<dbReference type="RefSeq" id="WP_126797928.1">
    <property type="nucleotide sequence ID" value="NZ_PIPO01000001.1"/>
</dbReference>
<evidence type="ECO:0000313" key="2">
    <source>
        <dbReference type="Proteomes" id="UP000287823"/>
    </source>
</evidence>
<dbReference type="Proteomes" id="UP000287823">
    <property type="component" value="Unassembled WGS sequence"/>
</dbReference>
<gene>
    <name evidence="1" type="ORF">CWE14_02515</name>
</gene>